<dbReference type="PANTHER" id="PTHR36113">
    <property type="entry name" value="LYASE, PUTATIVE-RELATED-RELATED"/>
    <property type="match status" value="1"/>
</dbReference>
<dbReference type="Proteomes" id="UP000008044">
    <property type="component" value="Chromosome"/>
</dbReference>
<gene>
    <name evidence="3" type="ordered locus">W5S_2453</name>
</gene>
<evidence type="ECO:0000313" key="3">
    <source>
        <dbReference type="EMBL" id="AFI90541.1"/>
    </source>
</evidence>
<name>A0A0H3I9B4_PECPM</name>
<dbReference type="Gene3D" id="3.10.180.10">
    <property type="entry name" value="2,3-Dihydroxybiphenyl 1,2-Dioxygenase, domain 1"/>
    <property type="match status" value="1"/>
</dbReference>
<dbReference type="eggNOG" id="COG0346">
    <property type="taxonomic scope" value="Bacteria"/>
</dbReference>
<accession>A0A0H3I9B4</accession>
<sequence>MMKVAHVALWTADLAAQAAFWQTFFAAQVGEKYVSRNRPGFESHFVQLSEGASIELMTLPVLAEALANKEGCGWAHVAISVGSKADVEALASKAAERGILVAPPRMTGDGFYEAIVSDPDGNLIEITSD</sequence>
<dbReference type="HOGENOM" id="CLU_046006_16_0_6"/>
<evidence type="ECO:0000259" key="2">
    <source>
        <dbReference type="PROSITE" id="PS51819"/>
    </source>
</evidence>
<dbReference type="InterPro" id="IPR037523">
    <property type="entry name" value="VOC_core"/>
</dbReference>
<proteinExistence type="predicted"/>
<dbReference type="PANTHER" id="PTHR36113:SF1">
    <property type="entry name" value="GLYOXALASE_BLEOMYCIN RESISTANCE PROTEIN_DIOXYGENASE"/>
    <property type="match status" value="1"/>
</dbReference>
<dbReference type="Pfam" id="PF00903">
    <property type="entry name" value="Glyoxalase"/>
    <property type="match status" value="1"/>
</dbReference>
<dbReference type="InterPro" id="IPR004360">
    <property type="entry name" value="Glyas_Fos-R_dOase_dom"/>
</dbReference>
<dbReference type="AlphaFoldDB" id="A0A0H3I9B4"/>
<feature type="chain" id="PRO_5002611923" evidence="1">
    <location>
        <begin position="19"/>
        <end position="129"/>
    </location>
</feature>
<dbReference type="PATRIC" id="fig|1166016.3.peg.2473"/>
<feature type="domain" description="VOC" evidence="2">
    <location>
        <begin position="3"/>
        <end position="129"/>
    </location>
</feature>
<dbReference type="PROSITE" id="PS51819">
    <property type="entry name" value="VOC"/>
    <property type="match status" value="1"/>
</dbReference>
<dbReference type="SUPFAM" id="SSF54593">
    <property type="entry name" value="Glyoxalase/Bleomycin resistance protein/Dihydroxybiphenyl dioxygenase"/>
    <property type="match status" value="1"/>
</dbReference>
<evidence type="ECO:0000313" key="4">
    <source>
        <dbReference type="Proteomes" id="UP000008044"/>
    </source>
</evidence>
<feature type="signal peptide" evidence="1">
    <location>
        <begin position="1"/>
        <end position="18"/>
    </location>
</feature>
<keyword evidence="1" id="KW-0732">Signal</keyword>
<organism evidence="3 4">
    <name type="scientific">Pectobacterium parmentieri</name>
    <dbReference type="NCBI Taxonomy" id="1905730"/>
    <lineage>
        <taxon>Bacteria</taxon>
        <taxon>Pseudomonadati</taxon>
        <taxon>Pseudomonadota</taxon>
        <taxon>Gammaproteobacteria</taxon>
        <taxon>Enterobacterales</taxon>
        <taxon>Pectobacteriaceae</taxon>
        <taxon>Pectobacterium</taxon>
    </lineage>
</organism>
<dbReference type="KEGG" id="pec:W5S_2453"/>
<reference evidence="3 4" key="1">
    <citation type="journal article" date="2012" name="J. Bacteriol.">
        <title>Genome sequence of Pectobacterium sp. strain SCC3193.</title>
        <authorList>
            <person name="Koskinen J.P."/>
            <person name="Laine P."/>
            <person name="Niemi O."/>
            <person name="Nykyri J."/>
            <person name="Harjunpaa H."/>
            <person name="Auvinen P."/>
            <person name="Paulin L."/>
            <person name="Pirhonen M."/>
            <person name="Palva T."/>
            <person name="Holm L."/>
        </authorList>
    </citation>
    <scope>NUCLEOTIDE SEQUENCE [LARGE SCALE GENOMIC DNA]</scope>
    <source>
        <strain evidence="3 4">SCC3193</strain>
    </source>
</reference>
<dbReference type="OMA" id="IAHVALW"/>
<dbReference type="InterPro" id="IPR029068">
    <property type="entry name" value="Glyas_Bleomycin-R_OHBP_Dase"/>
</dbReference>
<dbReference type="InterPro" id="IPR051332">
    <property type="entry name" value="Fosfomycin_Res_Enzymes"/>
</dbReference>
<dbReference type="STRING" id="1905730.W5S_2453"/>
<dbReference type="EMBL" id="CP003415">
    <property type="protein sequence ID" value="AFI90541.1"/>
    <property type="molecule type" value="Genomic_DNA"/>
</dbReference>
<protein>
    <submittedName>
        <fullName evidence="3">Glyoxylase I family protein</fullName>
    </submittedName>
</protein>
<evidence type="ECO:0000256" key="1">
    <source>
        <dbReference type="SAM" id="SignalP"/>
    </source>
</evidence>